<name>A0A0H2LTA1_VARPD</name>
<dbReference type="Pfam" id="PF01266">
    <property type="entry name" value="DAO"/>
    <property type="match status" value="1"/>
</dbReference>
<keyword evidence="1 3" id="KW-0560">Oxidoreductase</keyword>
<evidence type="ECO:0000259" key="2">
    <source>
        <dbReference type="Pfam" id="PF01266"/>
    </source>
</evidence>
<dbReference type="AlphaFoldDB" id="A0A0H2LTA1"/>
<keyword evidence="4" id="KW-1185">Reference proteome</keyword>
<feature type="domain" description="FAD dependent oxidoreductase" evidence="2">
    <location>
        <begin position="136"/>
        <end position="570"/>
    </location>
</feature>
<comment type="caution">
    <text evidence="3">The sequence shown here is derived from an EMBL/GenBank/DDBJ whole genome shotgun (WGS) entry which is preliminary data.</text>
</comment>
<dbReference type="Gene3D" id="3.50.50.60">
    <property type="entry name" value="FAD/NAD(P)-binding domain"/>
    <property type="match status" value="2"/>
</dbReference>
<protein>
    <submittedName>
        <fullName evidence="3">D-amino acid dehydrogenase small subunit</fullName>
        <ecNumber evidence="3">1.4.99.1</ecNumber>
    </submittedName>
</protein>
<organism evidence="3 4">
    <name type="scientific">Variovorax paradoxus</name>
    <dbReference type="NCBI Taxonomy" id="34073"/>
    <lineage>
        <taxon>Bacteria</taxon>
        <taxon>Pseudomonadati</taxon>
        <taxon>Pseudomonadota</taxon>
        <taxon>Betaproteobacteria</taxon>
        <taxon>Burkholderiales</taxon>
        <taxon>Comamonadaceae</taxon>
        <taxon>Variovorax</taxon>
    </lineage>
</organism>
<sequence length="597" mass="64447">MKIVVMCWLARTSVDVFVAHNIVLRPDLAAKAPHRVAAELSALAPDVVIARESQLEAVAAIAAGFTACRFVFCGLAASRTAVDLPVLGERCAFVAGSTWERAEYEAFLLAESMCRPKQQHAPRSEACAHATGEVMLVGAGVVNLVTALTLCRRGHRVSVFDRMADPRGQGEPHPANAGATFGGRDARIFSYNESRHHLACSPLYTPHDTPRFRLGIAQDGWLSRRYETLSDADRRWIAQLEQVPPWAALQYGNDIVGFNRQSHRLWHEVFSLHPELLRETHHVGRLLRIYPSDASLCAAQTAEAEIGALIDTVPLPRLREREPALADAIDGGAIAGALEVHGFSLNIVSFCRNLIALLESLGVRFHWQQEAGEVRQTDSGAVTGIVVNGTLRRSDHYVLSPGAQAKTLAARTTGLPAIGAMVGMWVTLPNDGAPLRTPLKVRRRAFGSQEAAQGANVVPGRDAAGRPVLHCSSGHGFVGASADDVRLADLPELSRCVMETAEELFGDKFRRARQAGMLGERPGFCVRPWTPSGLGVLEVQETDTGGKLVLSGGHNTGGFAQSPTVAEAVACALEARAHAMHTLYHPRRFADVFEVAS</sequence>
<reference evidence="3 4" key="1">
    <citation type="submission" date="2015-03" db="EMBL/GenBank/DDBJ databases">
        <title>Genome sequence of Variovorax paradoxus TBEA6.</title>
        <authorList>
            <person name="Poehlein A."/>
            <person name="Schuldes J."/>
            <person name="Wuebbeler J.H."/>
            <person name="Hiessl S."/>
            <person name="Steinbuechel A."/>
            <person name="Daniel R."/>
        </authorList>
    </citation>
    <scope>NUCLEOTIDE SEQUENCE [LARGE SCALE GENOMIC DNA]</scope>
    <source>
        <strain evidence="3 4">TBEA6</strain>
    </source>
</reference>
<dbReference type="EMBL" id="JZWI01000033">
    <property type="protein sequence ID" value="KLN53498.1"/>
    <property type="molecule type" value="Genomic_DNA"/>
</dbReference>
<evidence type="ECO:0000313" key="3">
    <source>
        <dbReference type="EMBL" id="KLN53498.1"/>
    </source>
</evidence>
<dbReference type="Proteomes" id="UP000035170">
    <property type="component" value="Unassembled WGS sequence"/>
</dbReference>
<dbReference type="PANTHER" id="PTHR13847">
    <property type="entry name" value="SARCOSINE DEHYDROGENASE-RELATED"/>
    <property type="match status" value="1"/>
</dbReference>
<dbReference type="GO" id="GO:0016491">
    <property type="term" value="F:oxidoreductase activity"/>
    <property type="evidence" value="ECO:0007669"/>
    <property type="project" value="UniProtKB-KW"/>
</dbReference>
<proteinExistence type="predicted"/>
<dbReference type="InterPro" id="IPR006076">
    <property type="entry name" value="FAD-dep_OxRdtase"/>
</dbReference>
<accession>A0A0H2LTA1</accession>
<dbReference type="PANTHER" id="PTHR13847:SF289">
    <property type="entry name" value="GLYCINE OXIDASE"/>
    <property type="match status" value="1"/>
</dbReference>
<dbReference type="EC" id="1.4.99.1" evidence="3"/>
<evidence type="ECO:0000256" key="1">
    <source>
        <dbReference type="ARBA" id="ARBA00023002"/>
    </source>
</evidence>
<dbReference type="Gene3D" id="3.30.9.10">
    <property type="entry name" value="D-Amino Acid Oxidase, subunit A, domain 2"/>
    <property type="match status" value="1"/>
</dbReference>
<dbReference type="SUPFAM" id="SSF51905">
    <property type="entry name" value="FAD/NAD(P)-binding domain"/>
    <property type="match status" value="1"/>
</dbReference>
<dbReference type="RefSeq" id="WP_047786670.1">
    <property type="nucleotide sequence ID" value="NZ_JZWI01000033.1"/>
</dbReference>
<dbReference type="PATRIC" id="fig|34073.19.peg.5455"/>
<dbReference type="GO" id="GO:0005737">
    <property type="term" value="C:cytoplasm"/>
    <property type="evidence" value="ECO:0007669"/>
    <property type="project" value="TreeGrafter"/>
</dbReference>
<dbReference type="InterPro" id="IPR036188">
    <property type="entry name" value="FAD/NAD-bd_sf"/>
</dbReference>
<gene>
    <name evidence="3" type="primary">dadA6</name>
    <name evidence="3" type="ORF">VPARA_53370</name>
</gene>
<evidence type="ECO:0000313" key="4">
    <source>
        <dbReference type="Proteomes" id="UP000035170"/>
    </source>
</evidence>